<protein>
    <recommendedName>
        <fullName evidence="5">Complex 1 LYR protein domain-containing protein</fullName>
    </recommendedName>
</protein>
<evidence type="ECO:0000313" key="7">
    <source>
        <dbReference type="Proteomes" id="UP000053477"/>
    </source>
</evidence>
<keyword evidence="7" id="KW-1185">Reference proteome</keyword>
<dbReference type="InterPro" id="IPR008011">
    <property type="entry name" value="Complex1_LYR_dom"/>
</dbReference>
<dbReference type="AlphaFoldDB" id="A0A0H2R3E1"/>
<dbReference type="CDD" id="cd20268">
    <property type="entry name" value="Complex1_LYR_SDHAF1_LYRM8"/>
    <property type="match status" value="1"/>
</dbReference>
<organism evidence="6 7">
    <name type="scientific">Schizopora paradoxa</name>
    <dbReference type="NCBI Taxonomy" id="27342"/>
    <lineage>
        <taxon>Eukaryota</taxon>
        <taxon>Fungi</taxon>
        <taxon>Dikarya</taxon>
        <taxon>Basidiomycota</taxon>
        <taxon>Agaricomycotina</taxon>
        <taxon>Agaricomycetes</taxon>
        <taxon>Hymenochaetales</taxon>
        <taxon>Schizoporaceae</taxon>
        <taxon>Schizopora</taxon>
    </lineage>
</organism>
<dbReference type="STRING" id="27342.A0A0H2R3E1"/>
<dbReference type="Proteomes" id="UP000053477">
    <property type="component" value="Unassembled WGS sequence"/>
</dbReference>
<evidence type="ECO:0000313" key="6">
    <source>
        <dbReference type="EMBL" id="KLO03963.1"/>
    </source>
</evidence>
<dbReference type="EMBL" id="KQ086839">
    <property type="protein sequence ID" value="KLO03963.1"/>
    <property type="molecule type" value="Genomic_DNA"/>
</dbReference>
<gene>
    <name evidence="6" type="ORF">SCHPADRAFT_948134</name>
</gene>
<dbReference type="PANTHER" id="PTHR13675">
    <property type="entry name" value="LYR MOTIF-CONTAINING PROTEIN 2"/>
    <property type="match status" value="1"/>
</dbReference>
<comment type="subcellular location">
    <subcellularLocation>
        <location evidence="1">Mitochondrion matrix</location>
    </subcellularLocation>
</comment>
<evidence type="ECO:0000256" key="1">
    <source>
        <dbReference type="ARBA" id="ARBA00004305"/>
    </source>
</evidence>
<comment type="similarity">
    <text evidence="4">Belongs to the complex I LYR family. SDHAF1 subfamily.</text>
</comment>
<dbReference type="PANTHER" id="PTHR13675:SF1">
    <property type="entry name" value="SUCCINATE DEHYDROGENASE ASSEMBLY FACTOR 1, MITOCHONDRIAL"/>
    <property type="match status" value="1"/>
</dbReference>
<evidence type="ECO:0000256" key="4">
    <source>
        <dbReference type="ARBA" id="ARBA00025715"/>
    </source>
</evidence>
<sequence length="97" mass="11531">MSLRKSGLQREVLALYRRALRVASKKPAISQDKFRTFFRYNFHVNAQSISPRNINAIEHLLRKGRRQLEQLEDPAVTDCWVGNEMKEWEVQHPGRRR</sequence>
<proteinExistence type="inferred from homology"/>
<evidence type="ECO:0000256" key="2">
    <source>
        <dbReference type="ARBA" id="ARBA00023128"/>
    </source>
</evidence>
<evidence type="ECO:0000259" key="5">
    <source>
        <dbReference type="Pfam" id="PF05347"/>
    </source>
</evidence>
<dbReference type="FunCoup" id="A0A0H2R3E1">
    <property type="interactions" value="160"/>
</dbReference>
<accession>A0A0H2R3E1</accession>
<evidence type="ECO:0000256" key="3">
    <source>
        <dbReference type="ARBA" id="ARBA00023186"/>
    </source>
</evidence>
<dbReference type="GO" id="GO:0005759">
    <property type="term" value="C:mitochondrial matrix"/>
    <property type="evidence" value="ECO:0007669"/>
    <property type="project" value="UniProtKB-SubCell"/>
</dbReference>
<reference evidence="6 7" key="1">
    <citation type="submission" date="2015-04" db="EMBL/GenBank/DDBJ databases">
        <title>Complete genome sequence of Schizopora paradoxa KUC8140, a cosmopolitan wood degrader in East Asia.</title>
        <authorList>
            <consortium name="DOE Joint Genome Institute"/>
            <person name="Min B."/>
            <person name="Park H."/>
            <person name="Jang Y."/>
            <person name="Kim J.-J."/>
            <person name="Kim K.H."/>
            <person name="Pangilinan J."/>
            <person name="Lipzen A."/>
            <person name="Riley R."/>
            <person name="Grigoriev I.V."/>
            <person name="Spatafora J.W."/>
            <person name="Choi I.-G."/>
        </authorList>
    </citation>
    <scope>NUCLEOTIDE SEQUENCE [LARGE SCALE GENOMIC DNA]</scope>
    <source>
        <strain evidence="6 7">KUC8140</strain>
    </source>
</reference>
<keyword evidence="3" id="KW-0143">Chaperone</keyword>
<feature type="domain" description="Complex 1 LYR protein" evidence="5">
    <location>
        <begin position="10"/>
        <end position="70"/>
    </location>
</feature>
<dbReference type="GO" id="GO:0034553">
    <property type="term" value="P:mitochondrial respiratory chain complex II assembly"/>
    <property type="evidence" value="ECO:0007669"/>
    <property type="project" value="InterPro"/>
</dbReference>
<dbReference type="InParanoid" id="A0A0H2R3E1"/>
<dbReference type="InterPro" id="IPR045295">
    <property type="entry name" value="Complex1_LYR_SDHAF1_LYRM8"/>
</dbReference>
<keyword evidence="2" id="KW-0496">Mitochondrion</keyword>
<dbReference type="OrthoDB" id="273010at2759"/>
<dbReference type="Pfam" id="PF05347">
    <property type="entry name" value="Complex1_LYR"/>
    <property type="match status" value="1"/>
</dbReference>
<name>A0A0H2R3E1_9AGAM</name>